<sequence>MQAGTAHQPLPPFKPALGLRNAHLQTILAKYLAPRRALNTRVEILQLPDRDELQLNWSLDAEDCSKPLVILLHGLEGNISSHYIRGMFHSLQQQGFGVVLMHFRGCNGVANKLPRAYHSGDTADFALFLQQCRQRYPARRLMAIGFSLGGNVLVKYCGESGSQNLLSAAVAVCAPLALAPSSDRINQGFSKVYQRYLLGRLKGTMQRKLAAHADFPLPISASDIRNIRSIRQFDNCLTAPLHGFRDAEHYYQSCSGLNFLPAVLCPLLLIHALDDPFLAAAVIPQHLPPQVQLHLSRHGGHVGFLSGTPWQPEYWLEQVIPQWLGTKSTQQEQI</sequence>
<dbReference type="PANTHER" id="PTHR10794:SF94">
    <property type="entry name" value="ESTERASE YHET-RELATED"/>
    <property type="match status" value="1"/>
</dbReference>
<dbReference type="Proteomes" id="UP001589813">
    <property type="component" value="Unassembled WGS sequence"/>
</dbReference>
<dbReference type="InterPro" id="IPR000073">
    <property type="entry name" value="AB_hydrolase_1"/>
</dbReference>
<dbReference type="Pfam" id="PF00561">
    <property type="entry name" value="Abhydrolase_1"/>
    <property type="match status" value="1"/>
</dbReference>
<evidence type="ECO:0000259" key="2">
    <source>
        <dbReference type="Pfam" id="PF00561"/>
    </source>
</evidence>
<dbReference type="SUPFAM" id="SSF53474">
    <property type="entry name" value="alpha/beta-Hydrolases"/>
    <property type="match status" value="1"/>
</dbReference>
<feature type="domain" description="AB hydrolase-1" evidence="2">
    <location>
        <begin position="67"/>
        <end position="307"/>
    </location>
</feature>
<dbReference type="PIRSF" id="PIRSF005211">
    <property type="entry name" value="Ab_hydro_YheT"/>
    <property type="match status" value="1"/>
</dbReference>
<dbReference type="InterPro" id="IPR012020">
    <property type="entry name" value="ABHD4"/>
</dbReference>
<dbReference type="InterPro" id="IPR029058">
    <property type="entry name" value="AB_hydrolase_fold"/>
</dbReference>
<keyword evidence="4" id="KW-1185">Reference proteome</keyword>
<name>A0ABV6BII5_9GAMM</name>
<dbReference type="PANTHER" id="PTHR10794">
    <property type="entry name" value="ABHYDROLASE DOMAIN-CONTAINING PROTEIN"/>
    <property type="match status" value="1"/>
</dbReference>
<accession>A0ABV6BII5</accession>
<keyword evidence="3" id="KW-0378">Hydrolase</keyword>
<organism evidence="3 4">
    <name type="scientific">Rheinheimera tilapiae</name>
    <dbReference type="NCBI Taxonomy" id="875043"/>
    <lineage>
        <taxon>Bacteria</taxon>
        <taxon>Pseudomonadati</taxon>
        <taxon>Pseudomonadota</taxon>
        <taxon>Gammaproteobacteria</taxon>
        <taxon>Chromatiales</taxon>
        <taxon>Chromatiaceae</taxon>
        <taxon>Rheinheimera</taxon>
    </lineage>
</organism>
<dbReference type="NCBIfam" id="NF008218">
    <property type="entry name" value="PRK10985.1"/>
    <property type="match status" value="1"/>
</dbReference>
<gene>
    <name evidence="3" type="ORF">ACFFJP_20505</name>
</gene>
<evidence type="ECO:0000313" key="3">
    <source>
        <dbReference type="EMBL" id="MFC0050670.1"/>
    </source>
</evidence>
<dbReference type="Gene3D" id="3.40.50.1820">
    <property type="entry name" value="alpha/beta hydrolase"/>
    <property type="match status" value="1"/>
</dbReference>
<reference evidence="3 4" key="1">
    <citation type="submission" date="2024-09" db="EMBL/GenBank/DDBJ databases">
        <authorList>
            <person name="Sun Q."/>
            <person name="Mori K."/>
        </authorList>
    </citation>
    <scope>NUCLEOTIDE SEQUENCE [LARGE SCALE GENOMIC DNA]</scope>
    <source>
        <strain evidence="3 4">KCTC 23315</strain>
    </source>
</reference>
<dbReference type="EMBL" id="JBHLXP010000011">
    <property type="protein sequence ID" value="MFC0050670.1"/>
    <property type="molecule type" value="Genomic_DNA"/>
</dbReference>
<protein>
    <submittedName>
        <fullName evidence="3">Hydrolase</fullName>
    </submittedName>
</protein>
<proteinExistence type="inferred from homology"/>
<comment type="similarity">
    <text evidence="1">Belongs to the AB hydrolase superfamily. AB hydrolase 4 family.</text>
</comment>
<comment type="caution">
    <text evidence="3">The sequence shown here is derived from an EMBL/GenBank/DDBJ whole genome shotgun (WGS) entry which is preliminary data.</text>
</comment>
<dbReference type="InterPro" id="IPR050960">
    <property type="entry name" value="AB_hydrolase_4_sf"/>
</dbReference>
<dbReference type="RefSeq" id="WP_377248706.1">
    <property type="nucleotide sequence ID" value="NZ_JBHLXP010000011.1"/>
</dbReference>
<dbReference type="GO" id="GO:0016787">
    <property type="term" value="F:hydrolase activity"/>
    <property type="evidence" value="ECO:0007669"/>
    <property type="project" value="UniProtKB-KW"/>
</dbReference>
<evidence type="ECO:0000256" key="1">
    <source>
        <dbReference type="ARBA" id="ARBA00010884"/>
    </source>
</evidence>
<evidence type="ECO:0000313" key="4">
    <source>
        <dbReference type="Proteomes" id="UP001589813"/>
    </source>
</evidence>